<gene>
    <name evidence="12" type="ORF">H8K55_06075</name>
</gene>
<evidence type="ECO:0000313" key="13">
    <source>
        <dbReference type="Proteomes" id="UP000624279"/>
    </source>
</evidence>
<keyword evidence="13" id="KW-1185">Reference proteome</keyword>
<name>A0ABR6Y946_9BURK</name>
<dbReference type="Proteomes" id="UP000624279">
    <property type="component" value="Unassembled WGS sequence"/>
</dbReference>
<evidence type="ECO:0000256" key="7">
    <source>
        <dbReference type="ARBA" id="ARBA00022827"/>
    </source>
</evidence>
<dbReference type="PIRSF" id="PIRSF006268">
    <property type="entry name" value="ApbE"/>
    <property type="match status" value="1"/>
</dbReference>
<dbReference type="InterPro" id="IPR024932">
    <property type="entry name" value="ApbE"/>
</dbReference>
<dbReference type="EMBL" id="JACOGA010000004">
    <property type="protein sequence ID" value="MBC3873148.1"/>
    <property type="molecule type" value="Genomic_DNA"/>
</dbReference>
<evidence type="ECO:0000256" key="6">
    <source>
        <dbReference type="ARBA" id="ARBA00022723"/>
    </source>
</evidence>
<evidence type="ECO:0000313" key="12">
    <source>
        <dbReference type="EMBL" id="MBC3873148.1"/>
    </source>
</evidence>
<dbReference type="InterPro" id="IPR003374">
    <property type="entry name" value="ApbE-like_sf"/>
</dbReference>
<dbReference type="PANTHER" id="PTHR30040:SF2">
    <property type="entry name" value="FAD:PROTEIN FMN TRANSFERASE"/>
    <property type="match status" value="1"/>
</dbReference>
<evidence type="ECO:0000256" key="3">
    <source>
        <dbReference type="ARBA" id="ARBA00016337"/>
    </source>
</evidence>
<organism evidence="12 13">
    <name type="scientific">Undibacterium flavidum</name>
    <dbReference type="NCBI Taxonomy" id="2762297"/>
    <lineage>
        <taxon>Bacteria</taxon>
        <taxon>Pseudomonadati</taxon>
        <taxon>Pseudomonadota</taxon>
        <taxon>Betaproteobacteria</taxon>
        <taxon>Burkholderiales</taxon>
        <taxon>Oxalobacteraceae</taxon>
        <taxon>Undibacterium</taxon>
    </lineage>
</organism>
<proteinExistence type="inferred from homology"/>
<comment type="caution">
    <text evidence="12">The sequence shown here is derived from an EMBL/GenBank/DDBJ whole genome shotgun (WGS) entry which is preliminary data.</text>
</comment>
<dbReference type="Pfam" id="PF02424">
    <property type="entry name" value="ApbE"/>
    <property type="match status" value="1"/>
</dbReference>
<comment type="catalytic activity">
    <reaction evidence="10 11">
        <text>L-threonyl-[protein] + FAD = FMN-L-threonyl-[protein] + AMP + H(+)</text>
        <dbReference type="Rhea" id="RHEA:36847"/>
        <dbReference type="Rhea" id="RHEA-COMP:11060"/>
        <dbReference type="Rhea" id="RHEA-COMP:11061"/>
        <dbReference type="ChEBI" id="CHEBI:15378"/>
        <dbReference type="ChEBI" id="CHEBI:30013"/>
        <dbReference type="ChEBI" id="CHEBI:57692"/>
        <dbReference type="ChEBI" id="CHEBI:74257"/>
        <dbReference type="ChEBI" id="CHEBI:456215"/>
        <dbReference type="EC" id="2.7.1.180"/>
    </reaction>
</comment>
<dbReference type="SUPFAM" id="SSF143631">
    <property type="entry name" value="ApbE-like"/>
    <property type="match status" value="1"/>
</dbReference>
<dbReference type="EC" id="2.7.1.180" evidence="2 11"/>
<accession>A0ABR6Y946</accession>
<keyword evidence="4 11" id="KW-0285">Flavoprotein</keyword>
<evidence type="ECO:0000256" key="5">
    <source>
        <dbReference type="ARBA" id="ARBA00022679"/>
    </source>
</evidence>
<evidence type="ECO:0000256" key="4">
    <source>
        <dbReference type="ARBA" id="ARBA00022630"/>
    </source>
</evidence>
<keyword evidence="5 11" id="KW-0808">Transferase</keyword>
<evidence type="ECO:0000256" key="1">
    <source>
        <dbReference type="ARBA" id="ARBA00001946"/>
    </source>
</evidence>
<evidence type="ECO:0000256" key="9">
    <source>
        <dbReference type="ARBA" id="ARBA00031306"/>
    </source>
</evidence>
<sequence>MGSRCECRLTATTESQAFIFAQMVMNEVGRIEHKYSRYRNDSILSQINQQAGLKAVNIDQETSELLDYADVLFRSSDGLFDISSGILRRAWNFSNPVLPAPSLIESLLDKVGWNKIERDRQHIYLPIPEMEIDFGGFGKEYAADRVAALLLNAGVRHGLIDLGGDLRILGPQTNGDAWQIGIQNPRDTEQLIATIPIHSGALATSGDYERFFDIDGQRYCHILDPRTGYPVRHWQSVSVLAPLSIAAGSYSTIAMLKQDAAQAWLAESGLAYLLVDALGQIQQHNSQTSVA</sequence>
<comment type="cofactor">
    <cofactor evidence="1">
        <name>Mg(2+)</name>
        <dbReference type="ChEBI" id="CHEBI:18420"/>
    </cofactor>
</comment>
<dbReference type="PANTHER" id="PTHR30040">
    <property type="entry name" value="THIAMINE BIOSYNTHESIS LIPOPROTEIN APBE"/>
    <property type="match status" value="1"/>
</dbReference>
<dbReference type="Gene3D" id="3.10.520.10">
    <property type="entry name" value="ApbE-like domains"/>
    <property type="match status" value="1"/>
</dbReference>
<dbReference type="GO" id="GO:0016740">
    <property type="term" value="F:transferase activity"/>
    <property type="evidence" value="ECO:0007669"/>
    <property type="project" value="UniProtKB-KW"/>
</dbReference>
<evidence type="ECO:0000256" key="8">
    <source>
        <dbReference type="ARBA" id="ARBA00022842"/>
    </source>
</evidence>
<evidence type="ECO:0000256" key="2">
    <source>
        <dbReference type="ARBA" id="ARBA00011955"/>
    </source>
</evidence>
<evidence type="ECO:0000256" key="10">
    <source>
        <dbReference type="ARBA" id="ARBA00048540"/>
    </source>
</evidence>
<keyword evidence="6 11" id="KW-0479">Metal-binding</keyword>
<evidence type="ECO:0000256" key="11">
    <source>
        <dbReference type="PIRNR" id="PIRNR006268"/>
    </source>
</evidence>
<keyword evidence="8 11" id="KW-0460">Magnesium</keyword>
<comment type="similarity">
    <text evidence="11">Belongs to the ApbE family.</text>
</comment>
<reference evidence="12 13" key="1">
    <citation type="submission" date="2020-08" db="EMBL/GenBank/DDBJ databases">
        <title>Novel species isolated from subtropical streams in China.</title>
        <authorList>
            <person name="Lu H."/>
        </authorList>
    </citation>
    <scope>NUCLEOTIDE SEQUENCE [LARGE SCALE GENOMIC DNA]</scope>
    <source>
        <strain evidence="12 13">LX15W</strain>
    </source>
</reference>
<keyword evidence="7 11" id="KW-0274">FAD</keyword>
<protein>
    <recommendedName>
        <fullName evidence="3 11">FAD:protein FMN transferase</fullName>
        <ecNumber evidence="2 11">2.7.1.180</ecNumber>
    </recommendedName>
    <alternativeName>
        <fullName evidence="9 11">Flavin transferase</fullName>
    </alternativeName>
</protein>